<comment type="caution">
    <text evidence="1">The sequence shown here is derived from an EMBL/GenBank/DDBJ whole genome shotgun (WGS) entry which is preliminary data.</text>
</comment>
<proteinExistence type="predicted"/>
<reference evidence="1" key="1">
    <citation type="submission" date="2021-01" db="EMBL/GenBank/DDBJ databases">
        <title>KCTC 19127 draft genome.</title>
        <authorList>
            <person name="An D."/>
        </authorList>
    </citation>
    <scope>NUCLEOTIDE SEQUENCE</scope>
    <source>
        <strain evidence="1">KCTC 19127</strain>
    </source>
</reference>
<dbReference type="Pfam" id="PF11248">
    <property type="entry name" value="DUF3046"/>
    <property type="match status" value="1"/>
</dbReference>
<evidence type="ECO:0000313" key="2">
    <source>
        <dbReference type="Proteomes" id="UP000663801"/>
    </source>
</evidence>
<organism evidence="1 2">
    <name type="scientific">Nakamurella flavida</name>
    <dbReference type="NCBI Taxonomy" id="363630"/>
    <lineage>
        <taxon>Bacteria</taxon>
        <taxon>Bacillati</taxon>
        <taxon>Actinomycetota</taxon>
        <taxon>Actinomycetes</taxon>
        <taxon>Nakamurellales</taxon>
        <taxon>Nakamurellaceae</taxon>
        <taxon>Nakamurella</taxon>
    </lineage>
</organism>
<evidence type="ECO:0000313" key="1">
    <source>
        <dbReference type="EMBL" id="MBM9478313.1"/>
    </source>
</evidence>
<keyword evidence="2" id="KW-1185">Reference proteome</keyword>
<sequence length="67" mass="7567">MTEFRGLMREHFGPHRAASVAHDHVFSALEGRTADQALHQGENPRTVWFAVCDSFDVPDTLRYGLPD</sequence>
<name>A0A938YSB5_9ACTN</name>
<protein>
    <submittedName>
        <fullName evidence="1">DUF3046 domain-containing protein</fullName>
    </submittedName>
</protein>
<dbReference type="AlphaFoldDB" id="A0A938YSB5"/>
<dbReference type="EMBL" id="JAERWL010000016">
    <property type="protein sequence ID" value="MBM9478313.1"/>
    <property type="molecule type" value="Genomic_DNA"/>
</dbReference>
<gene>
    <name evidence="1" type="ORF">JL107_17835</name>
</gene>
<dbReference type="RefSeq" id="WP_205258469.1">
    <property type="nucleotide sequence ID" value="NZ_BAAAPV010000006.1"/>
</dbReference>
<dbReference type="Proteomes" id="UP000663801">
    <property type="component" value="Unassembled WGS sequence"/>
</dbReference>
<dbReference type="InterPro" id="IPR021408">
    <property type="entry name" value="DUF3046"/>
</dbReference>
<accession>A0A938YSB5</accession>